<dbReference type="AlphaFoldDB" id="A0A803NNN4"/>
<proteinExistence type="predicted"/>
<sequence>MGGSGRGRTLRFCALVVLIFLLSFSVVRETEARALNAKWAGPPWRTTTPPGFLDRFTIRLMKHSGPSPGGPGHRS</sequence>
<dbReference type="EMBL" id="UZAU01000008">
    <property type="status" value="NOT_ANNOTATED_CDS"/>
    <property type="molecule type" value="Genomic_DNA"/>
</dbReference>
<dbReference type="Proteomes" id="UP000596661">
    <property type="component" value="Chromosome 1"/>
</dbReference>
<protein>
    <submittedName>
        <fullName evidence="2">Uncharacterized protein</fullName>
    </submittedName>
</protein>
<keyword evidence="3" id="KW-1185">Reference proteome</keyword>
<feature type="chain" id="PRO_5031232938" evidence="1">
    <location>
        <begin position="33"/>
        <end position="75"/>
    </location>
</feature>
<dbReference type="Gramene" id="evm.model.01.329">
    <property type="protein sequence ID" value="cds.evm.model.01.329"/>
    <property type="gene ID" value="evm.TU.01.329"/>
</dbReference>
<keyword evidence="1" id="KW-0732">Signal</keyword>
<feature type="signal peptide" evidence="1">
    <location>
        <begin position="1"/>
        <end position="32"/>
    </location>
</feature>
<evidence type="ECO:0000313" key="3">
    <source>
        <dbReference type="Proteomes" id="UP000596661"/>
    </source>
</evidence>
<evidence type="ECO:0000313" key="2">
    <source>
        <dbReference type="EnsemblPlants" id="cds.evm.model.01.329"/>
    </source>
</evidence>
<organism evidence="2 3">
    <name type="scientific">Cannabis sativa</name>
    <name type="common">Hemp</name>
    <name type="synonym">Marijuana</name>
    <dbReference type="NCBI Taxonomy" id="3483"/>
    <lineage>
        <taxon>Eukaryota</taxon>
        <taxon>Viridiplantae</taxon>
        <taxon>Streptophyta</taxon>
        <taxon>Embryophyta</taxon>
        <taxon>Tracheophyta</taxon>
        <taxon>Spermatophyta</taxon>
        <taxon>Magnoliopsida</taxon>
        <taxon>eudicotyledons</taxon>
        <taxon>Gunneridae</taxon>
        <taxon>Pentapetalae</taxon>
        <taxon>rosids</taxon>
        <taxon>fabids</taxon>
        <taxon>Rosales</taxon>
        <taxon>Cannabaceae</taxon>
        <taxon>Cannabis</taxon>
    </lineage>
</organism>
<dbReference type="EnsemblPlants" id="evm.model.01.329">
    <property type="protein sequence ID" value="cds.evm.model.01.329"/>
    <property type="gene ID" value="evm.TU.01.329"/>
</dbReference>
<accession>A0A803NNN4</accession>
<evidence type="ECO:0000256" key="1">
    <source>
        <dbReference type="SAM" id="SignalP"/>
    </source>
</evidence>
<reference evidence="2" key="1">
    <citation type="submission" date="2018-11" db="EMBL/GenBank/DDBJ databases">
        <authorList>
            <person name="Grassa J C."/>
        </authorList>
    </citation>
    <scope>NUCLEOTIDE SEQUENCE [LARGE SCALE GENOMIC DNA]</scope>
</reference>
<name>A0A803NNN4_CANSA</name>
<reference evidence="2" key="2">
    <citation type="submission" date="2021-03" db="UniProtKB">
        <authorList>
            <consortium name="EnsemblPlants"/>
        </authorList>
    </citation>
    <scope>IDENTIFICATION</scope>
</reference>